<sequence>MLLPSPITAVFGRFVGHPQPPYGIVSLLPETSLSSARRHPFYVSNIPAILRAINLGNLSISNPCVRKFQVLIVLYSARAIGSIHRWATMLTFIRSLLRLSYPNQGSKDEALRLLGNQLVFCSNLI</sequence>
<evidence type="ECO:0000313" key="1">
    <source>
        <dbReference type="EMBL" id="WVZ89397.1"/>
    </source>
</evidence>
<name>A0AAQ3XAD8_PASNO</name>
<gene>
    <name evidence="1" type="ORF">U9M48_035811</name>
</gene>
<keyword evidence="2" id="KW-1185">Reference proteome</keyword>
<dbReference type="Proteomes" id="UP001341281">
    <property type="component" value="Chromosome 08"/>
</dbReference>
<evidence type="ECO:0000313" key="2">
    <source>
        <dbReference type="Proteomes" id="UP001341281"/>
    </source>
</evidence>
<dbReference type="EMBL" id="CP144752">
    <property type="protein sequence ID" value="WVZ89397.1"/>
    <property type="molecule type" value="Genomic_DNA"/>
</dbReference>
<protein>
    <submittedName>
        <fullName evidence="1">Uncharacterized protein</fullName>
    </submittedName>
</protein>
<accession>A0AAQ3XAD8</accession>
<reference evidence="1 2" key="1">
    <citation type="submission" date="2024-02" db="EMBL/GenBank/DDBJ databases">
        <title>High-quality chromosome-scale genome assembly of Pensacola bahiagrass (Paspalum notatum Flugge var. saurae).</title>
        <authorList>
            <person name="Vega J.M."/>
            <person name="Podio M."/>
            <person name="Orjuela J."/>
            <person name="Siena L.A."/>
            <person name="Pessino S.C."/>
            <person name="Combes M.C."/>
            <person name="Mariac C."/>
            <person name="Albertini E."/>
            <person name="Pupilli F."/>
            <person name="Ortiz J.P.A."/>
            <person name="Leblanc O."/>
        </authorList>
    </citation>
    <scope>NUCLEOTIDE SEQUENCE [LARGE SCALE GENOMIC DNA]</scope>
    <source>
        <strain evidence="1">R1</strain>
        <tissue evidence="1">Leaf</tissue>
    </source>
</reference>
<dbReference type="AlphaFoldDB" id="A0AAQ3XAD8"/>
<organism evidence="1 2">
    <name type="scientific">Paspalum notatum var. saurae</name>
    <dbReference type="NCBI Taxonomy" id="547442"/>
    <lineage>
        <taxon>Eukaryota</taxon>
        <taxon>Viridiplantae</taxon>
        <taxon>Streptophyta</taxon>
        <taxon>Embryophyta</taxon>
        <taxon>Tracheophyta</taxon>
        <taxon>Spermatophyta</taxon>
        <taxon>Magnoliopsida</taxon>
        <taxon>Liliopsida</taxon>
        <taxon>Poales</taxon>
        <taxon>Poaceae</taxon>
        <taxon>PACMAD clade</taxon>
        <taxon>Panicoideae</taxon>
        <taxon>Andropogonodae</taxon>
        <taxon>Paspaleae</taxon>
        <taxon>Paspalinae</taxon>
        <taxon>Paspalum</taxon>
    </lineage>
</organism>
<proteinExistence type="predicted"/>